<sequence length="424" mass="47381">MIKLQRSSVLCGILLTIFIHFCLGAPSSKQYDLTTFLAPDSIESTQQDTDVAALEHLKQHHSTTHETKEPTLPGLEKQLEAQTELNLPHNVDVHDVESPFNEKPTTITSNIKSETIHHDHERPDTPPFDEKSLPHHEEQHTEDDEHKPTPKTFTGAARLMTQSAQSHTPHTTEKRIKLNMNHNKIQNAESIFKHSGGQYSANDLAQYIFWTGDEAGVARAIEDLIDSGLLSRDAALILLKEIKIATDDLQATYSKFDVTSARYNSREEETIPTLSSKQTLGATSSLSPAVLRTLASIPNLLKLEGANKNDVYYDESSGRLRLADFLYAEYTLEQIIYNLARVMFTQSLNQGSEEAQVALEKLTSFLENEGQQGRISPALQKKILDVLLAALSDVLHDTPELMNAAKQALGSYLSQLPKHHEYKN</sequence>
<feature type="compositionally biased region" description="Basic and acidic residues" evidence="1">
    <location>
        <begin position="114"/>
        <end position="148"/>
    </location>
</feature>
<evidence type="ECO:0000256" key="2">
    <source>
        <dbReference type="SAM" id="SignalP"/>
    </source>
</evidence>
<reference evidence="3" key="1">
    <citation type="submission" date="2018-07" db="EMBL/GenBank/DDBJ databases">
        <authorList>
            <person name="Quirk P.G."/>
            <person name="Krulwich T.A."/>
        </authorList>
    </citation>
    <scope>NUCLEOTIDE SEQUENCE</scope>
</reference>
<protein>
    <submittedName>
        <fullName evidence="3">CSON000754 protein</fullName>
    </submittedName>
</protein>
<organism evidence="3">
    <name type="scientific">Culicoides sonorensis</name>
    <name type="common">Biting midge</name>
    <dbReference type="NCBI Taxonomy" id="179676"/>
    <lineage>
        <taxon>Eukaryota</taxon>
        <taxon>Metazoa</taxon>
        <taxon>Ecdysozoa</taxon>
        <taxon>Arthropoda</taxon>
        <taxon>Hexapoda</taxon>
        <taxon>Insecta</taxon>
        <taxon>Pterygota</taxon>
        <taxon>Neoptera</taxon>
        <taxon>Endopterygota</taxon>
        <taxon>Diptera</taxon>
        <taxon>Nematocera</taxon>
        <taxon>Chironomoidea</taxon>
        <taxon>Ceratopogonidae</taxon>
        <taxon>Ceratopogoninae</taxon>
        <taxon>Culicoides</taxon>
        <taxon>Monoculicoides</taxon>
    </lineage>
</organism>
<feature type="compositionally biased region" description="Polar residues" evidence="1">
    <location>
        <begin position="103"/>
        <end position="113"/>
    </location>
</feature>
<feature type="region of interest" description="Disordered" evidence="1">
    <location>
        <begin position="91"/>
        <end position="152"/>
    </location>
</feature>
<dbReference type="VEuPathDB" id="VectorBase:CSON000754"/>
<feature type="chain" id="PRO_5016286631" evidence="2">
    <location>
        <begin position="25"/>
        <end position="424"/>
    </location>
</feature>
<evidence type="ECO:0000313" key="3">
    <source>
        <dbReference type="EMBL" id="SSX20211.1"/>
    </source>
</evidence>
<proteinExistence type="predicted"/>
<gene>
    <name evidence="3" type="primary">CSON000754</name>
</gene>
<keyword evidence="2" id="KW-0732">Signal</keyword>
<evidence type="ECO:0000256" key="1">
    <source>
        <dbReference type="SAM" id="MobiDB-lite"/>
    </source>
</evidence>
<name>A0A336LTD7_CULSO</name>
<dbReference type="EMBL" id="UFQT01000111">
    <property type="protein sequence ID" value="SSX20211.1"/>
    <property type="molecule type" value="Genomic_DNA"/>
</dbReference>
<feature type="signal peptide" evidence="2">
    <location>
        <begin position="1"/>
        <end position="24"/>
    </location>
</feature>
<dbReference type="AlphaFoldDB" id="A0A336LTD7"/>
<accession>A0A336LTD7</accession>